<feature type="domain" description="PCI" evidence="1">
    <location>
        <begin position="212"/>
        <end position="392"/>
    </location>
</feature>
<dbReference type="InterPro" id="IPR045114">
    <property type="entry name" value="Csn12-like"/>
</dbReference>
<dbReference type="PROSITE" id="PS50250">
    <property type="entry name" value="PCI"/>
    <property type="match status" value="1"/>
</dbReference>
<dbReference type="SMART" id="SM00753">
    <property type="entry name" value="PAM"/>
    <property type="match status" value="1"/>
</dbReference>
<sequence>MVNNQTLRQELQVAAQNHDPIAMVQVVKMPFMPNTKKGTRTQKHKQDAMMVGETDYGGLLAALLDAHSAAEAGHADDWYGGQSSVHSNFNRIFGSSEGNWLVPSLISICKNTHRIALLADRGADGPRHRNTNLQSAVQLLQDSYSKTFNDRTEYQPSAPFDTEGSKKAGVLAIVNELFGMYFKLNILRLCKNLIRPVETRKLNETGTMGQMVTYRYYIGRLNMFEDQHALAEKNLDFAFLHCHQGSPKNKRCILRYLIPIKLYRGRLPTMYLLEKYGLEEFKPLVDGLQKGDLRAFQDGLVRYQDRFIRQGTYLLLEKCKTVCYRNLFKRVHNILDKHQISLNHVAAAFKWLGLPIDLDEVECILANLIFRGYVRGYLSHTKRVLVLSKRDPFPKSAIIAP</sequence>
<dbReference type="GO" id="GO:0016973">
    <property type="term" value="P:poly(A)+ mRNA export from nucleus"/>
    <property type="evidence" value="ECO:0007669"/>
    <property type="project" value="TreeGrafter"/>
</dbReference>
<accession>A0AAD2FNN7</accession>
<dbReference type="GO" id="GO:0003690">
    <property type="term" value="F:double-stranded DNA binding"/>
    <property type="evidence" value="ECO:0007669"/>
    <property type="project" value="InterPro"/>
</dbReference>
<evidence type="ECO:0000313" key="3">
    <source>
        <dbReference type="Proteomes" id="UP001295423"/>
    </source>
</evidence>
<name>A0AAD2FNN7_9STRA</name>
<dbReference type="AlphaFoldDB" id="A0AAD2FNN7"/>
<dbReference type="GO" id="GO:0070390">
    <property type="term" value="C:transcription export complex 2"/>
    <property type="evidence" value="ECO:0007669"/>
    <property type="project" value="TreeGrafter"/>
</dbReference>
<proteinExistence type="predicted"/>
<organism evidence="2 3">
    <name type="scientific">Cylindrotheca closterium</name>
    <dbReference type="NCBI Taxonomy" id="2856"/>
    <lineage>
        <taxon>Eukaryota</taxon>
        <taxon>Sar</taxon>
        <taxon>Stramenopiles</taxon>
        <taxon>Ochrophyta</taxon>
        <taxon>Bacillariophyta</taxon>
        <taxon>Bacillariophyceae</taxon>
        <taxon>Bacillariophycidae</taxon>
        <taxon>Bacillariales</taxon>
        <taxon>Bacillariaceae</taxon>
        <taxon>Cylindrotheca</taxon>
    </lineage>
</organism>
<evidence type="ECO:0000259" key="1">
    <source>
        <dbReference type="PROSITE" id="PS50250"/>
    </source>
</evidence>
<dbReference type="GO" id="GO:0003723">
    <property type="term" value="F:RNA binding"/>
    <property type="evidence" value="ECO:0007669"/>
    <property type="project" value="InterPro"/>
</dbReference>
<dbReference type="PANTHER" id="PTHR12732:SF0">
    <property type="entry name" value="PCI DOMAIN-CONTAINING PROTEIN 2"/>
    <property type="match status" value="1"/>
</dbReference>
<protein>
    <recommendedName>
        <fullName evidence="1">PCI domain-containing protein</fullName>
    </recommendedName>
</protein>
<dbReference type="Proteomes" id="UP001295423">
    <property type="component" value="Unassembled WGS sequence"/>
</dbReference>
<evidence type="ECO:0000313" key="2">
    <source>
        <dbReference type="EMBL" id="CAJ1947046.1"/>
    </source>
</evidence>
<gene>
    <name evidence="2" type="ORF">CYCCA115_LOCUS10956</name>
</gene>
<dbReference type="GO" id="GO:0006368">
    <property type="term" value="P:transcription elongation by RNA polymerase II"/>
    <property type="evidence" value="ECO:0007669"/>
    <property type="project" value="TreeGrafter"/>
</dbReference>
<dbReference type="Gene3D" id="1.10.10.10">
    <property type="entry name" value="Winged helix-like DNA-binding domain superfamily/Winged helix DNA-binding domain"/>
    <property type="match status" value="1"/>
</dbReference>
<dbReference type="Pfam" id="PF01399">
    <property type="entry name" value="PCI"/>
    <property type="match status" value="1"/>
</dbReference>
<dbReference type="InterPro" id="IPR000717">
    <property type="entry name" value="PCI_dom"/>
</dbReference>
<dbReference type="PANTHER" id="PTHR12732">
    <property type="entry name" value="UNCHARACTERIZED PROTEASOME COMPONENT REGION PCI-CONTAINING"/>
    <property type="match status" value="1"/>
</dbReference>
<reference evidence="2" key="1">
    <citation type="submission" date="2023-08" db="EMBL/GenBank/DDBJ databases">
        <authorList>
            <person name="Audoor S."/>
            <person name="Bilcke G."/>
        </authorList>
    </citation>
    <scope>NUCLEOTIDE SEQUENCE</scope>
</reference>
<dbReference type="EMBL" id="CAKOGP040001724">
    <property type="protein sequence ID" value="CAJ1947046.1"/>
    <property type="molecule type" value="Genomic_DNA"/>
</dbReference>
<keyword evidence="3" id="KW-1185">Reference proteome</keyword>
<comment type="caution">
    <text evidence="2">The sequence shown here is derived from an EMBL/GenBank/DDBJ whole genome shotgun (WGS) entry which is preliminary data.</text>
</comment>
<dbReference type="GO" id="GO:0000973">
    <property type="term" value="P:post-transcriptional tethering of RNA polymerase II gene DNA at nuclear periphery"/>
    <property type="evidence" value="ECO:0007669"/>
    <property type="project" value="TreeGrafter"/>
</dbReference>
<dbReference type="InterPro" id="IPR036388">
    <property type="entry name" value="WH-like_DNA-bd_sf"/>
</dbReference>